<dbReference type="OrthoDB" id="10003943at2759"/>
<dbReference type="Gene3D" id="3.40.50.150">
    <property type="entry name" value="Vaccinia Virus protein VP39"/>
    <property type="match status" value="1"/>
</dbReference>
<organism evidence="2 4">
    <name type="scientific">Adineta steineri</name>
    <dbReference type="NCBI Taxonomy" id="433720"/>
    <lineage>
        <taxon>Eukaryota</taxon>
        <taxon>Metazoa</taxon>
        <taxon>Spiralia</taxon>
        <taxon>Gnathifera</taxon>
        <taxon>Rotifera</taxon>
        <taxon>Eurotatoria</taxon>
        <taxon>Bdelloidea</taxon>
        <taxon>Adinetida</taxon>
        <taxon>Adinetidae</taxon>
        <taxon>Adineta</taxon>
    </lineage>
</organism>
<proteinExistence type="predicted"/>
<dbReference type="InterPro" id="IPR013216">
    <property type="entry name" value="Methyltransf_11"/>
</dbReference>
<evidence type="ECO:0000313" key="4">
    <source>
        <dbReference type="Proteomes" id="UP000663832"/>
    </source>
</evidence>
<comment type="caution">
    <text evidence="2">The sequence shown here is derived from an EMBL/GenBank/DDBJ whole genome shotgun (WGS) entry which is preliminary data.</text>
</comment>
<gene>
    <name evidence="3" type="ORF">BJG266_LOCUS13004</name>
    <name evidence="2" type="ORF">QVE165_LOCUS7071</name>
</gene>
<dbReference type="SUPFAM" id="SSF53335">
    <property type="entry name" value="S-adenosyl-L-methionine-dependent methyltransferases"/>
    <property type="match status" value="1"/>
</dbReference>
<sequence length="247" mass="28004">MLSTVECYNAWSNTYDSDGNILQLLDDDAFNEIVQPYLNDNYQNSTIPICCELGCGTGRNTIKILNAGWSIIALDVSTSMITKAQQRVKQFQQQQQNSSISWMIHDLNSANELSIDDSSIDAIISTLVLEHIVSLNEFFKIIYRLLKKNNHSWAFITAMHPNMYQAGSQASFIDKTTGQKLCGVSFDHSIEDIIEIATKSNLILIKYMEKGIENEEHANKLGYRAKKWIGINIHASFLFKIKNNEIL</sequence>
<dbReference type="Proteomes" id="UP000663877">
    <property type="component" value="Unassembled WGS sequence"/>
</dbReference>
<dbReference type="AlphaFoldDB" id="A0A813WG42"/>
<dbReference type="PANTHER" id="PTHR43861">
    <property type="entry name" value="TRANS-ACONITATE 2-METHYLTRANSFERASE-RELATED"/>
    <property type="match status" value="1"/>
</dbReference>
<name>A0A813WG42_9BILA</name>
<reference evidence="2" key="1">
    <citation type="submission" date="2021-02" db="EMBL/GenBank/DDBJ databases">
        <authorList>
            <person name="Nowell W R."/>
        </authorList>
    </citation>
    <scope>NUCLEOTIDE SEQUENCE</scope>
</reference>
<dbReference type="Proteomes" id="UP000663832">
    <property type="component" value="Unassembled WGS sequence"/>
</dbReference>
<evidence type="ECO:0000313" key="3">
    <source>
        <dbReference type="EMBL" id="CAF0947248.1"/>
    </source>
</evidence>
<accession>A0A813WG42</accession>
<dbReference type="CDD" id="cd02440">
    <property type="entry name" value="AdoMet_MTases"/>
    <property type="match status" value="1"/>
</dbReference>
<protein>
    <recommendedName>
        <fullName evidence="1">Methyltransferase type 11 domain-containing protein</fullName>
    </recommendedName>
</protein>
<dbReference type="EMBL" id="CAJNOM010000030">
    <property type="protein sequence ID" value="CAF0855438.1"/>
    <property type="molecule type" value="Genomic_DNA"/>
</dbReference>
<dbReference type="EMBL" id="CAJNOI010000051">
    <property type="protein sequence ID" value="CAF0947248.1"/>
    <property type="molecule type" value="Genomic_DNA"/>
</dbReference>
<dbReference type="GO" id="GO:0008757">
    <property type="term" value="F:S-adenosylmethionine-dependent methyltransferase activity"/>
    <property type="evidence" value="ECO:0007669"/>
    <property type="project" value="InterPro"/>
</dbReference>
<keyword evidence="4" id="KW-1185">Reference proteome</keyword>
<evidence type="ECO:0000259" key="1">
    <source>
        <dbReference type="Pfam" id="PF08241"/>
    </source>
</evidence>
<dbReference type="Pfam" id="PF08241">
    <property type="entry name" value="Methyltransf_11"/>
    <property type="match status" value="1"/>
</dbReference>
<evidence type="ECO:0000313" key="2">
    <source>
        <dbReference type="EMBL" id="CAF0855438.1"/>
    </source>
</evidence>
<dbReference type="InterPro" id="IPR029063">
    <property type="entry name" value="SAM-dependent_MTases_sf"/>
</dbReference>
<feature type="domain" description="Methyltransferase type 11" evidence="1">
    <location>
        <begin position="52"/>
        <end position="149"/>
    </location>
</feature>